<dbReference type="PANTHER" id="PTHR21514:SF0">
    <property type="entry name" value="AP-4 COMPLEX ACCESSORY SUBUNIT TEPSIN"/>
    <property type="match status" value="1"/>
</dbReference>
<dbReference type="InterPro" id="IPR039273">
    <property type="entry name" value="TEPSIN"/>
</dbReference>
<dbReference type="HOGENOM" id="CLU_404077_0_0_1"/>
<evidence type="ECO:0000256" key="1">
    <source>
        <dbReference type="SAM" id="MobiDB-lite"/>
    </source>
</evidence>
<proteinExistence type="predicted"/>
<gene>
    <name evidence="2" type="primary">AlNc14C363G11016</name>
    <name evidence="2" type="ORF">ALNC14_124210</name>
</gene>
<name>F0WXS9_9STRA</name>
<reference evidence="2" key="2">
    <citation type="submission" date="2011-02" db="EMBL/GenBank/DDBJ databases">
        <authorList>
            <person name="MacLean D."/>
        </authorList>
    </citation>
    <scope>NUCLEOTIDE SEQUENCE</scope>
</reference>
<reference evidence="2" key="1">
    <citation type="journal article" date="2011" name="PLoS Biol.">
        <title>Gene gain and loss during evolution of obligate parasitism in the white rust pathogen of Arabidopsis thaliana.</title>
        <authorList>
            <person name="Kemen E."/>
            <person name="Gardiner A."/>
            <person name="Schultz-Larsen T."/>
            <person name="Kemen A.C."/>
            <person name="Balmuth A.L."/>
            <person name="Robert-Seilaniantz A."/>
            <person name="Bailey K."/>
            <person name="Holub E."/>
            <person name="Studholme D.J."/>
            <person name="Maclean D."/>
            <person name="Jones J.D."/>
        </authorList>
    </citation>
    <scope>NUCLEOTIDE SEQUENCE</scope>
</reference>
<dbReference type="GO" id="GO:0032588">
    <property type="term" value="C:trans-Golgi network membrane"/>
    <property type="evidence" value="ECO:0007669"/>
    <property type="project" value="TreeGrafter"/>
</dbReference>
<feature type="region of interest" description="Disordered" evidence="1">
    <location>
        <begin position="1"/>
        <end position="23"/>
    </location>
</feature>
<dbReference type="AlphaFoldDB" id="F0WXS9"/>
<accession>F0WXS9</accession>
<organism evidence="2">
    <name type="scientific">Albugo laibachii Nc14</name>
    <dbReference type="NCBI Taxonomy" id="890382"/>
    <lineage>
        <taxon>Eukaryota</taxon>
        <taxon>Sar</taxon>
        <taxon>Stramenopiles</taxon>
        <taxon>Oomycota</taxon>
        <taxon>Peronosporomycetes</taxon>
        <taxon>Albuginales</taxon>
        <taxon>Albuginaceae</taxon>
        <taxon>Albugo</taxon>
    </lineage>
</organism>
<dbReference type="PANTHER" id="PTHR21514">
    <property type="entry name" value="AP-4 COMPLEX ACCESSORY SUBUNIT TEPSIN"/>
    <property type="match status" value="1"/>
</dbReference>
<dbReference type="EMBL" id="FR824408">
    <property type="protein sequence ID" value="CCA26277.1"/>
    <property type="molecule type" value="Genomic_DNA"/>
</dbReference>
<sequence>MNRQSTSPNRAGARSRQESSNLSINWTAAPLQNSFQTGRIPSAYESQAARWKKGFQRTPNEGKRSQNIGIEAPLVSELCSSIGSSSFPPRETVQKLLRHLSTIDHEYLCELLDEKLQDVIWQVQAKALSVIDALIKSTERDFYERYYARNIHLIIILKQARKDMLRVRAEKVHNTLRPILERIATEENVETIDQTESKSEVQGGDCISELYETESTGDVQGDNFVSKAGWLPDASMDKPSSLLAMMDEGSSQKCIDISTQSAPSATESHGSELDEKPLSPCAFSFLTKYTEKSPDLFDARAMPKIAKTICPKEEPIDPFAAFDEIAPSEHITATDTGENDEDENTILDGQTSSLDGIELDDVSHEVILEAEVPPGPIGLVLDDTISEMAVIARFNRLPSGAKGMLELHPAICPGCKLVYINSIHVEHKSLDEIGQILAQLATSTKVFRFKKYIVHGRTANPATMAGPCQTDFDSKEIEKDQMSGNLTRLQSYRDELDSLEDTVDNLIRVEPSSKNVRNQLAQIHGVIEKILTEKIDSVIFGPHVSTELDTIRAVRSNLVKKADNLTQRIQSKIAEIDQEGTLAPMIQKQSDIVHLNDVGHTSILHPARDSVESGVNQPQSPCGDSASAFSFLKSEPLNCSMDANDHHSSMQSTSPTAFSFLCSRKDDTTDQSSSAFSFITN</sequence>
<evidence type="ECO:0000313" key="2">
    <source>
        <dbReference type="EMBL" id="CCA26277.1"/>
    </source>
</evidence>
<protein>
    <submittedName>
        <fullName evidence="2">Uncharacterized protein AlNc14C363G11016</fullName>
    </submittedName>
</protein>